<accession>A0A0L8G4R5</accession>
<evidence type="ECO:0000313" key="2">
    <source>
        <dbReference type="EMBL" id="KOF72026.1"/>
    </source>
</evidence>
<protein>
    <submittedName>
        <fullName evidence="2">Uncharacterized protein</fullName>
    </submittedName>
</protein>
<gene>
    <name evidence="2" type="ORF">OCBIM_22000159mg</name>
</gene>
<proteinExistence type="predicted"/>
<organism evidence="2">
    <name type="scientific">Octopus bimaculoides</name>
    <name type="common">California two-spotted octopus</name>
    <dbReference type="NCBI Taxonomy" id="37653"/>
    <lineage>
        <taxon>Eukaryota</taxon>
        <taxon>Metazoa</taxon>
        <taxon>Spiralia</taxon>
        <taxon>Lophotrochozoa</taxon>
        <taxon>Mollusca</taxon>
        <taxon>Cephalopoda</taxon>
        <taxon>Coleoidea</taxon>
        <taxon>Octopodiformes</taxon>
        <taxon>Octopoda</taxon>
        <taxon>Incirrata</taxon>
        <taxon>Octopodidae</taxon>
        <taxon>Octopus</taxon>
    </lineage>
</organism>
<dbReference type="EMBL" id="KQ423878">
    <property type="protein sequence ID" value="KOF72026.1"/>
    <property type="molecule type" value="Genomic_DNA"/>
</dbReference>
<reference evidence="2" key="1">
    <citation type="submission" date="2015-07" db="EMBL/GenBank/DDBJ databases">
        <title>MeaNS - Measles Nucleotide Surveillance Program.</title>
        <authorList>
            <person name="Tran T."/>
            <person name="Druce J."/>
        </authorList>
    </citation>
    <scope>NUCLEOTIDE SEQUENCE</scope>
    <source>
        <strain evidence="2">UCB-OBI-ISO-001</strain>
        <tissue evidence="2">Gonad</tissue>
    </source>
</reference>
<evidence type="ECO:0000256" key="1">
    <source>
        <dbReference type="SAM" id="MobiDB-lite"/>
    </source>
</evidence>
<sequence length="30" mass="3205">MAASSRLGKKLATKTRLSASLDPKLTTDSR</sequence>
<name>A0A0L8G4R5_OCTBM</name>
<dbReference type="AlphaFoldDB" id="A0A0L8G4R5"/>
<feature type="region of interest" description="Disordered" evidence="1">
    <location>
        <begin position="1"/>
        <end position="30"/>
    </location>
</feature>